<dbReference type="EMBL" id="CAFBND010000075">
    <property type="protein sequence ID" value="CAB4950534.1"/>
    <property type="molecule type" value="Genomic_DNA"/>
</dbReference>
<dbReference type="AlphaFoldDB" id="A0A6J7C2D3"/>
<evidence type="ECO:0000313" key="2">
    <source>
        <dbReference type="EMBL" id="CAB4950534.1"/>
    </source>
</evidence>
<sequence length="68" mass="7350">MMCAQCDETARGVCRFCGRGVCGTHHAAMPFIITVFGEDPPRSIVVGGTLWCQVCRPQPEPIAMPELA</sequence>
<evidence type="ECO:0000313" key="1">
    <source>
        <dbReference type="EMBL" id="CAB4852202.1"/>
    </source>
</evidence>
<name>A0A6J7C2D3_9ZZZZ</name>
<proteinExistence type="predicted"/>
<dbReference type="EMBL" id="CAFBPU010000004">
    <property type="protein sequence ID" value="CAB5021706.1"/>
    <property type="molecule type" value="Genomic_DNA"/>
</dbReference>
<reference evidence="1" key="1">
    <citation type="submission" date="2020-05" db="EMBL/GenBank/DDBJ databases">
        <authorList>
            <person name="Chiriac C."/>
            <person name="Salcher M."/>
            <person name="Ghai R."/>
            <person name="Kavagutti S V."/>
        </authorList>
    </citation>
    <scope>NUCLEOTIDE SEQUENCE</scope>
</reference>
<evidence type="ECO:0000313" key="3">
    <source>
        <dbReference type="EMBL" id="CAB5021706.1"/>
    </source>
</evidence>
<dbReference type="EMBL" id="CAFBIZ010000240">
    <property type="protein sequence ID" value="CAB4852202.1"/>
    <property type="molecule type" value="Genomic_DNA"/>
</dbReference>
<organism evidence="1">
    <name type="scientific">freshwater metagenome</name>
    <dbReference type="NCBI Taxonomy" id="449393"/>
    <lineage>
        <taxon>unclassified sequences</taxon>
        <taxon>metagenomes</taxon>
        <taxon>ecological metagenomes</taxon>
    </lineage>
</organism>
<gene>
    <name evidence="1" type="ORF">UFOPK3268_01549</name>
    <name evidence="2" type="ORF">UFOPK3752_01624</name>
    <name evidence="3" type="ORF">UFOPK4150_00288</name>
</gene>
<accession>A0A6J7C2D3</accession>
<protein>
    <submittedName>
        <fullName evidence="1">Unannotated protein</fullName>
    </submittedName>
</protein>